<feature type="region of interest" description="Disordered" evidence="1">
    <location>
        <begin position="1"/>
        <end position="35"/>
    </location>
</feature>
<dbReference type="AlphaFoldDB" id="A0A815QL48"/>
<accession>A0A815QL48</accession>
<dbReference type="Proteomes" id="UP000663870">
    <property type="component" value="Unassembled WGS sequence"/>
</dbReference>
<evidence type="ECO:0000313" key="2">
    <source>
        <dbReference type="EMBL" id="CAF1464735.1"/>
    </source>
</evidence>
<protein>
    <submittedName>
        <fullName evidence="2">Uncharacterized protein</fullName>
    </submittedName>
</protein>
<organism evidence="2 4">
    <name type="scientific">Rotaria sordida</name>
    <dbReference type="NCBI Taxonomy" id="392033"/>
    <lineage>
        <taxon>Eukaryota</taxon>
        <taxon>Metazoa</taxon>
        <taxon>Spiralia</taxon>
        <taxon>Gnathifera</taxon>
        <taxon>Rotifera</taxon>
        <taxon>Eurotatoria</taxon>
        <taxon>Bdelloidea</taxon>
        <taxon>Philodinida</taxon>
        <taxon>Philodinidae</taxon>
        <taxon>Rotaria</taxon>
    </lineage>
</organism>
<keyword evidence="5" id="KW-1185">Reference proteome</keyword>
<feature type="non-terminal residue" evidence="2">
    <location>
        <position position="1"/>
    </location>
</feature>
<name>A0A815QL48_9BILA</name>
<evidence type="ECO:0000256" key="1">
    <source>
        <dbReference type="SAM" id="MobiDB-lite"/>
    </source>
</evidence>
<dbReference type="EMBL" id="CAJNOH010007738">
    <property type="protein sequence ID" value="CAF1464735.1"/>
    <property type="molecule type" value="Genomic_DNA"/>
</dbReference>
<dbReference type="Proteomes" id="UP000663854">
    <property type="component" value="Unassembled WGS sequence"/>
</dbReference>
<sequence>SEQVYNDDIRMDAISGDRGEILPPLPTNNTTTNDS</sequence>
<gene>
    <name evidence="3" type="ORF">JXQ802_LOCUS53497</name>
    <name evidence="2" type="ORF">PYM288_LOCUS37097</name>
</gene>
<dbReference type="EMBL" id="CAJNOL010009407">
    <property type="protein sequence ID" value="CAF1643154.1"/>
    <property type="molecule type" value="Genomic_DNA"/>
</dbReference>
<evidence type="ECO:0000313" key="3">
    <source>
        <dbReference type="EMBL" id="CAF1643154.1"/>
    </source>
</evidence>
<reference evidence="2" key="1">
    <citation type="submission" date="2021-02" db="EMBL/GenBank/DDBJ databases">
        <authorList>
            <person name="Nowell W R."/>
        </authorList>
    </citation>
    <scope>NUCLEOTIDE SEQUENCE</scope>
</reference>
<proteinExistence type="predicted"/>
<evidence type="ECO:0000313" key="5">
    <source>
        <dbReference type="Proteomes" id="UP000663870"/>
    </source>
</evidence>
<feature type="compositionally biased region" description="Basic and acidic residues" evidence="1">
    <location>
        <begin position="7"/>
        <end position="20"/>
    </location>
</feature>
<evidence type="ECO:0000313" key="4">
    <source>
        <dbReference type="Proteomes" id="UP000663854"/>
    </source>
</evidence>
<comment type="caution">
    <text evidence="2">The sequence shown here is derived from an EMBL/GenBank/DDBJ whole genome shotgun (WGS) entry which is preliminary data.</text>
</comment>